<dbReference type="OrthoDB" id="3731224at2"/>
<dbReference type="InterPro" id="IPR009317">
    <property type="entry name" value="ChaB"/>
</dbReference>
<sequence length="131" mass="14725">MPTEEPEIPGTVERSAPKVRRTYVETLSNAEQQYAGDEERAHRTAWSSVKHVAEKVGDHWQLKDRKGPSDERSKKPTAAKRRGEGATFGGIDVEGNTRAQLLERAKRAGIKGISRMTKAELGRQLQRHEHD</sequence>
<keyword evidence="3" id="KW-1185">Reference proteome</keyword>
<evidence type="ECO:0000313" key="2">
    <source>
        <dbReference type="EMBL" id="SDP45853.1"/>
    </source>
</evidence>
<dbReference type="EMBL" id="LT629710">
    <property type="protein sequence ID" value="SDP45853.1"/>
    <property type="molecule type" value="Genomic_DNA"/>
</dbReference>
<gene>
    <name evidence="2" type="ORF">SAMN04515671_4322</name>
</gene>
<feature type="region of interest" description="Disordered" evidence="1">
    <location>
        <begin position="30"/>
        <end position="96"/>
    </location>
</feature>
<reference evidence="2 3" key="1">
    <citation type="submission" date="2016-10" db="EMBL/GenBank/DDBJ databases">
        <authorList>
            <person name="de Groot N.N."/>
        </authorList>
    </citation>
    <scope>NUCLEOTIDE SEQUENCE [LARGE SCALE GENOMIC DNA]</scope>
    <source>
        <strain evidence="3">P4-7,KCTC 19426,CECT 7604</strain>
    </source>
</reference>
<feature type="compositionally biased region" description="Basic and acidic residues" evidence="1">
    <location>
        <begin position="51"/>
        <end position="74"/>
    </location>
</feature>
<accession>A0A1H0SVT7</accession>
<dbReference type="SUPFAM" id="SSF140376">
    <property type="entry name" value="ChaB-like"/>
    <property type="match status" value="1"/>
</dbReference>
<dbReference type="Gene3D" id="1.10.1740.70">
    <property type="entry name" value="ChaB"/>
    <property type="match status" value="1"/>
</dbReference>
<dbReference type="Proteomes" id="UP000198741">
    <property type="component" value="Chromosome I"/>
</dbReference>
<dbReference type="AlphaFoldDB" id="A0A1H0SVT7"/>
<name>A0A1H0SVT7_9ACTN</name>
<feature type="region of interest" description="Disordered" evidence="1">
    <location>
        <begin position="1"/>
        <end position="20"/>
    </location>
</feature>
<proteinExistence type="predicted"/>
<evidence type="ECO:0000313" key="3">
    <source>
        <dbReference type="Proteomes" id="UP000198741"/>
    </source>
</evidence>
<dbReference type="InterPro" id="IPR037205">
    <property type="entry name" value="ChaB_sf"/>
</dbReference>
<evidence type="ECO:0000256" key="1">
    <source>
        <dbReference type="SAM" id="MobiDB-lite"/>
    </source>
</evidence>
<dbReference type="STRING" id="1090615.SAMN04515671_4322"/>
<dbReference type="RefSeq" id="WP_090480299.1">
    <property type="nucleotide sequence ID" value="NZ_LT629710.1"/>
</dbReference>
<dbReference type="Pfam" id="PF06150">
    <property type="entry name" value="ChaB"/>
    <property type="match status" value="1"/>
</dbReference>
<protein>
    <submittedName>
        <fullName evidence="2">ChaB protein</fullName>
    </submittedName>
</protein>
<organism evidence="2 3">
    <name type="scientific">Nakamurella panacisegetis</name>
    <dbReference type="NCBI Taxonomy" id="1090615"/>
    <lineage>
        <taxon>Bacteria</taxon>
        <taxon>Bacillati</taxon>
        <taxon>Actinomycetota</taxon>
        <taxon>Actinomycetes</taxon>
        <taxon>Nakamurellales</taxon>
        <taxon>Nakamurellaceae</taxon>
        <taxon>Nakamurella</taxon>
    </lineage>
</organism>